<keyword evidence="2" id="KW-1185">Reference proteome</keyword>
<proteinExistence type="predicted"/>
<reference evidence="1" key="1">
    <citation type="submission" date="2020-04" db="EMBL/GenBank/DDBJ databases">
        <title>Analysis of mating type loci in Filobasidium floriforme.</title>
        <authorList>
            <person name="Nowrousian M."/>
        </authorList>
    </citation>
    <scope>NUCLEOTIDE SEQUENCE</scope>
    <source>
        <strain evidence="1">CBS 6242</strain>
    </source>
</reference>
<accession>A0A8K0NR04</accession>
<evidence type="ECO:0000313" key="2">
    <source>
        <dbReference type="Proteomes" id="UP000812966"/>
    </source>
</evidence>
<dbReference type="EMBL" id="JABELV010000059">
    <property type="protein sequence ID" value="KAG7544342.1"/>
    <property type="molecule type" value="Genomic_DNA"/>
</dbReference>
<gene>
    <name evidence="1" type="ORF">FFLO_03303</name>
</gene>
<name>A0A8K0NR04_9TREE</name>
<protein>
    <submittedName>
        <fullName evidence="1">Uncharacterized protein</fullName>
    </submittedName>
</protein>
<evidence type="ECO:0000313" key="1">
    <source>
        <dbReference type="EMBL" id="KAG7544342.1"/>
    </source>
</evidence>
<dbReference type="AlphaFoldDB" id="A0A8K0NR04"/>
<sequence length="341" mass="39690">MSDYSGKSRTTSDHSDYSKYQSDYSKCRWYIVDVDSTVALPLKVETLRGPWMDVDRDPRKKAKETAGDAVVNYESYIISSLHLLNLLSHWPSGASVAHFASKAVSNEAFYHLSITHLLASQIRVTQNNYRYAVALWSTHYSCIGKFFGDILEKLVFEIFDRKRRRQAGGHWDRVSSDDIRRELGDLGAIPHASLQENLTRFVVRVHKILKMQARGTPDKRKKAQILEDLGFSQITTTTVCLDFVLWQIRHPATSQKYLLEIFALFGRQHMRLPIVLDAYYRELPPWMIHHSRVVCEDQQSERWYQMVGALLIDYRNLSPDANLNLQHLNRLYKKFYLCPFL</sequence>
<organism evidence="1 2">
    <name type="scientific">Filobasidium floriforme</name>
    <dbReference type="NCBI Taxonomy" id="5210"/>
    <lineage>
        <taxon>Eukaryota</taxon>
        <taxon>Fungi</taxon>
        <taxon>Dikarya</taxon>
        <taxon>Basidiomycota</taxon>
        <taxon>Agaricomycotina</taxon>
        <taxon>Tremellomycetes</taxon>
        <taxon>Filobasidiales</taxon>
        <taxon>Filobasidiaceae</taxon>
        <taxon>Filobasidium</taxon>
    </lineage>
</organism>
<comment type="caution">
    <text evidence="1">The sequence shown here is derived from an EMBL/GenBank/DDBJ whole genome shotgun (WGS) entry which is preliminary data.</text>
</comment>
<dbReference type="Proteomes" id="UP000812966">
    <property type="component" value="Unassembled WGS sequence"/>
</dbReference>